<proteinExistence type="predicted"/>
<comment type="caution">
    <text evidence="1">The sequence shown here is derived from an EMBL/GenBank/DDBJ whole genome shotgun (WGS) entry which is preliminary data.</text>
</comment>
<organism evidence="1 2">
    <name type="scientific">Actinoallomurus spadix</name>
    <dbReference type="NCBI Taxonomy" id="79912"/>
    <lineage>
        <taxon>Bacteria</taxon>
        <taxon>Bacillati</taxon>
        <taxon>Actinomycetota</taxon>
        <taxon>Actinomycetes</taxon>
        <taxon>Streptosporangiales</taxon>
        <taxon>Thermomonosporaceae</taxon>
        <taxon>Actinoallomurus</taxon>
    </lineage>
</organism>
<protein>
    <submittedName>
        <fullName evidence="1">Uncharacterized protein</fullName>
    </submittedName>
</protein>
<dbReference type="RefSeq" id="WP_252801438.1">
    <property type="nucleotide sequence ID" value="NZ_BAAABM010000037.1"/>
</dbReference>
<reference evidence="2" key="1">
    <citation type="journal article" date="2019" name="Int. J. Syst. Evol. Microbiol.">
        <title>The Global Catalogue of Microorganisms (GCM) 10K type strain sequencing project: providing services to taxonomists for standard genome sequencing and annotation.</title>
        <authorList>
            <consortium name="The Broad Institute Genomics Platform"/>
            <consortium name="The Broad Institute Genome Sequencing Center for Infectious Disease"/>
            <person name="Wu L."/>
            <person name="Ma J."/>
        </authorList>
    </citation>
    <scope>NUCLEOTIDE SEQUENCE [LARGE SCALE GENOMIC DNA]</scope>
    <source>
        <strain evidence="2">JCM 3146</strain>
    </source>
</reference>
<keyword evidence="2" id="KW-1185">Reference proteome</keyword>
<name>A0ABP3GPI1_9ACTN</name>
<dbReference type="Proteomes" id="UP001501822">
    <property type="component" value="Unassembled WGS sequence"/>
</dbReference>
<dbReference type="EMBL" id="BAAABM010000037">
    <property type="protein sequence ID" value="GAA0348380.1"/>
    <property type="molecule type" value="Genomic_DNA"/>
</dbReference>
<accession>A0ABP3GPI1</accession>
<evidence type="ECO:0000313" key="1">
    <source>
        <dbReference type="EMBL" id="GAA0348380.1"/>
    </source>
</evidence>
<gene>
    <name evidence="1" type="ORF">GCM10010151_42580</name>
</gene>
<evidence type="ECO:0000313" key="2">
    <source>
        <dbReference type="Proteomes" id="UP001501822"/>
    </source>
</evidence>
<sequence length="88" mass="9328">MSADHSEKMRLLVALCRELARLGLPSVMSDARPALSVGGGPADPKVWISVSPCGEFYEWCPGSGDRVPATSPEYAAARIAGRLRARTG</sequence>